<feature type="transmembrane region" description="Helical" evidence="1">
    <location>
        <begin position="47"/>
        <end position="66"/>
    </location>
</feature>
<keyword evidence="5" id="KW-1185">Reference proteome</keyword>
<gene>
    <name evidence="2" type="ORF">KSV97_05455</name>
    <name evidence="3" type="ORF">KSW06_05670</name>
</gene>
<sequence length="246" mass="28458">MLDAFANNWTILVVSFFIYSFCGWIWESLVCPIATGHKIHNSGFLTGPCIPIYGSGAIVVCALFPVSKDWSLIFIEGAIVACFIEYLTSYFMEKMFHARWWDYSQMRFNLNGRICLEGFFIFGFFSVTAVKNVQPHLTHMLIQYDYIPMVIASTVCITLFTSDLITTFVEATHLAKKLETVSQDLKKFADELELDIHNDITTDDIFKIGRQLKDSHREHLIKKYSHRRLVKAFPDILNKYHTKTQK</sequence>
<evidence type="ECO:0000313" key="2">
    <source>
        <dbReference type="EMBL" id="MBV3382675.1"/>
    </source>
</evidence>
<comment type="caution">
    <text evidence="2">The sequence shown here is derived from an EMBL/GenBank/DDBJ whole genome shotgun (WGS) entry which is preliminary data.</text>
</comment>
<dbReference type="Proteomes" id="UP001197492">
    <property type="component" value="Unassembled WGS sequence"/>
</dbReference>
<protein>
    <submittedName>
        <fullName evidence="2">ABC transporter permease</fullName>
    </submittedName>
</protein>
<feature type="transmembrane region" description="Helical" evidence="1">
    <location>
        <begin position="72"/>
        <end position="93"/>
    </location>
</feature>
<evidence type="ECO:0000256" key="1">
    <source>
        <dbReference type="SAM" id="Phobius"/>
    </source>
</evidence>
<dbReference type="RefSeq" id="WP_217747529.1">
    <property type="nucleotide sequence ID" value="NZ_JAHOEB010000057.1"/>
</dbReference>
<dbReference type="EMBL" id="JAHOEF010000026">
    <property type="protein sequence ID" value="MBV3382675.1"/>
    <property type="molecule type" value="Genomic_DNA"/>
</dbReference>
<accession>A0AAW4MVH2</accession>
<keyword evidence="1" id="KW-0812">Transmembrane</keyword>
<dbReference type="AlphaFoldDB" id="A0AAW4MVH2"/>
<dbReference type="GeneID" id="301323203"/>
<feature type="transmembrane region" description="Helical" evidence="1">
    <location>
        <begin position="6"/>
        <end position="26"/>
    </location>
</feature>
<dbReference type="EMBL" id="JAHOEL010000027">
    <property type="protein sequence ID" value="MBV3392745.1"/>
    <property type="molecule type" value="Genomic_DNA"/>
</dbReference>
<evidence type="ECO:0000313" key="3">
    <source>
        <dbReference type="EMBL" id="MBV3392745.1"/>
    </source>
</evidence>
<organism evidence="2 4">
    <name type="scientific">Catenibacterium mitsuokai</name>
    <dbReference type="NCBI Taxonomy" id="100886"/>
    <lineage>
        <taxon>Bacteria</taxon>
        <taxon>Bacillati</taxon>
        <taxon>Bacillota</taxon>
        <taxon>Erysipelotrichia</taxon>
        <taxon>Erysipelotrichales</taxon>
        <taxon>Coprobacillaceae</taxon>
        <taxon>Catenibacterium</taxon>
    </lineage>
</organism>
<dbReference type="Pfam" id="PF06541">
    <property type="entry name" value="ABC_trans_CmpB"/>
    <property type="match status" value="1"/>
</dbReference>
<proteinExistence type="predicted"/>
<dbReference type="InterPro" id="IPR010540">
    <property type="entry name" value="CmpB_TMEM229"/>
</dbReference>
<evidence type="ECO:0000313" key="4">
    <source>
        <dbReference type="Proteomes" id="UP001196408"/>
    </source>
</evidence>
<keyword evidence="1" id="KW-0472">Membrane</keyword>
<keyword evidence="1" id="KW-1133">Transmembrane helix</keyword>
<reference evidence="2 5" key="1">
    <citation type="submission" date="2021-06" db="EMBL/GenBank/DDBJ databases">
        <title>Collection of gut derived symbiotic bacterial strains cultured from healthy donors.</title>
        <authorList>
            <person name="Lin H."/>
            <person name="Littmann E."/>
            <person name="Pamer E.G."/>
        </authorList>
    </citation>
    <scope>NUCLEOTIDE SEQUENCE</scope>
    <source>
        <strain evidence="3 5">MSK.21.70</strain>
        <strain evidence="2">MSK.21.82</strain>
    </source>
</reference>
<feature type="transmembrane region" description="Helical" evidence="1">
    <location>
        <begin position="146"/>
        <end position="169"/>
    </location>
</feature>
<evidence type="ECO:0000313" key="5">
    <source>
        <dbReference type="Proteomes" id="UP001197492"/>
    </source>
</evidence>
<name>A0AAW4MVH2_9FIRM</name>
<feature type="transmembrane region" description="Helical" evidence="1">
    <location>
        <begin position="114"/>
        <end position="134"/>
    </location>
</feature>
<dbReference type="Proteomes" id="UP001196408">
    <property type="component" value="Unassembled WGS sequence"/>
</dbReference>